<evidence type="ECO:0000313" key="4">
    <source>
        <dbReference type="EMBL" id="AIF40356.1"/>
    </source>
</evidence>
<dbReference type="InterPro" id="IPR027383">
    <property type="entry name" value="Znf_put"/>
</dbReference>
<evidence type="ECO:0000259" key="3">
    <source>
        <dbReference type="Pfam" id="PF13490"/>
    </source>
</evidence>
<dbReference type="Gene3D" id="1.10.10.1320">
    <property type="entry name" value="Anti-sigma factor, zinc-finger domain"/>
    <property type="match status" value="1"/>
</dbReference>
<dbReference type="NCBIfam" id="TIGR03988">
    <property type="entry name" value="antisig_RsrA"/>
    <property type="match status" value="1"/>
</dbReference>
<sequence length="84" mass="9938">MSDKCPEYVERLYAYIDGELTAEQYEEIKAHLLDCPPCLTEYERDMLLKKLIKRACACEQAPEQLRSSILTRITYERTEVRYEA</sequence>
<reference evidence="4 5" key="1">
    <citation type="submission" date="2014-07" db="EMBL/GenBank/DDBJ databases">
        <title>Genome Sequencing of Dermacoccus nishinomiyaensis.</title>
        <authorList>
            <person name="Hong K.W."/>
            <person name="Chan K.G."/>
        </authorList>
    </citation>
    <scope>NUCLEOTIDE SEQUENCE [LARGE SCALE GENOMIC DNA]</scope>
    <source>
        <strain evidence="4 5">M25</strain>
    </source>
</reference>
<dbReference type="AlphaFoldDB" id="A0A075JDH7"/>
<dbReference type="KEGG" id="dni:HX89_04650"/>
<organism evidence="4 5">
    <name type="scientific">Dermacoccus nishinomiyaensis</name>
    <dbReference type="NCBI Taxonomy" id="1274"/>
    <lineage>
        <taxon>Bacteria</taxon>
        <taxon>Bacillati</taxon>
        <taxon>Actinomycetota</taxon>
        <taxon>Actinomycetes</taxon>
        <taxon>Micrococcales</taxon>
        <taxon>Dermacoccaceae</taxon>
        <taxon>Dermacoccus</taxon>
    </lineage>
</organism>
<evidence type="ECO:0000256" key="2">
    <source>
        <dbReference type="ARBA" id="ARBA00023163"/>
    </source>
</evidence>
<name>A0A075JDH7_9MICO</name>
<dbReference type="GeneID" id="41840481"/>
<gene>
    <name evidence="4" type="ORF">HX89_04650</name>
</gene>
<proteinExistence type="predicted"/>
<dbReference type="EMBL" id="CP008889">
    <property type="protein sequence ID" value="AIF40356.1"/>
    <property type="molecule type" value="Genomic_DNA"/>
</dbReference>
<dbReference type="OrthoDB" id="3267840at2"/>
<dbReference type="RefSeq" id="WP_038567329.1">
    <property type="nucleotide sequence ID" value="NZ_CP008889.1"/>
</dbReference>
<dbReference type="Pfam" id="PF13490">
    <property type="entry name" value="zf-HC2"/>
    <property type="match status" value="1"/>
</dbReference>
<keyword evidence="2" id="KW-0804">Transcription</keyword>
<feature type="domain" description="Putative zinc-finger" evidence="3">
    <location>
        <begin position="5"/>
        <end position="38"/>
    </location>
</feature>
<protein>
    <submittedName>
        <fullName evidence="4">Anti-sigma factor</fullName>
    </submittedName>
</protein>
<dbReference type="Proteomes" id="UP000027986">
    <property type="component" value="Chromosome"/>
</dbReference>
<dbReference type="HOGENOM" id="CLU_155928_0_0_11"/>
<dbReference type="eggNOG" id="COG5662">
    <property type="taxonomic scope" value="Bacteria"/>
</dbReference>
<evidence type="ECO:0000256" key="1">
    <source>
        <dbReference type="ARBA" id="ARBA00023015"/>
    </source>
</evidence>
<evidence type="ECO:0000313" key="5">
    <source>
        <dbReference type="Proteomes" id="UP000027986"/>
    </source>
</evidence>
<dbReference type="InterPro" id="IPR024020">
    <property type="entry name" value="Anit_sigma_mycothiol_RsrA"/>
</dbReference>
<accession>A0A075JDH7</accession>
<keyword evidence="5" id="KW-1185">Reference proteome</keyword>
<dbReference type="InterPro" id="IPR041916">
    <property type="entry name" value="Anti_sigma_zinc_sf"/>
</dbReference>
<keyword evidence="1" id="KW-0805">Transcription regulation</keyword>